<accession>A0A2G5HCR0</accession>
<dbReference type="Proteomes" id="UP001302367">
    <property type="component" value="Chromosome 9"/>
</dbReference>
<gene>
    <name evidence="1" type="ORF">CB0940_11059</name>
    <name evidence="2" type="ORF">RHO25_012552</name>
</gene>
<reference evidence="1 3" key="1">
    <citation type="submission" date="2015-10" db="EMBL/GenBank/DDBJ databases">
        <title>The cercosporin biosynthetic gene cluster was horizontally transferred to several fungal lineages and shown to be expanded in Cercospora beticola based on microsynteny with recipient genomes.</title>
        <authorList>
            <person name="De Jonge R."/>
            <person name="Ebert M.K."/>
            <person name="Suttle J.C."/>
            <person name="Jurick Ii W.M."/>
            <person name="Secor G.A."/>
            <person name="Thomma B.P."/>
            <person name="Van De Peer Y."/>
            <person name="Bolton M.D."/>
        </authorList>
    </citation>
    <scope>NUCLEOTIDE SEQUENCE [LARGE SCALE GENOMIC DNA]</scope>
    <source>
        <strain evidence="1 3">09-40</strain>
    </source>
</reference>
<proteinExistence type="predicted"/>
<name>A0A2G5HCR0_CERBT</name>
<evidence type="ECO:0000313" key="1">
    <source>
        <dbReference type="EMBL" id="PIA90309.1"/>
    </source>
</evidence>
<dbReference type="OrthoDB" id="3622886at2759"/>
<organism evidence="1 3">
    <name type="scientific">Cercospora beticola</name>
    <name type="common">Sugarbeet leaf spot fungus</name>
    <dbReference type="NCBI Taxonomy" id="122368"/>
    <lineage>
        <taxon>Eukaryota</taxon>
        <taxon>Fungi</taxon>
        <taxon>Dikarya</taxon>
        <taxon>Ascomycota</taxon>
        <taxon>Pezizomycotina</taxon>
        <taxon>Dothideomycetes</taxon>
        <taxon>Dothideomycetidae</taxon>
        <taxon>Mycosphaerellales</taxon>
        <taxon>Mycosphaerellaceae</taxon>
        <taxon>Cercospora</taxon>
    </lineage>
</organism>
<reference evidence="2 4" key="2">
    <citation type="submission" date="2023-09" db="EMBL/GenBank/DDBJ databases">
        <title>Complete-Gapless Cercospora beticola genome.</title>
        <authorList>
            <person name="Wyatt N.A."/>
            <person name="Spanner R.E."/>
            <person name="Bolton M.D."/>
        </authorList>
    </citation>
    <scope>NUCLEOTIDE SEQUENCE [LARGE SCALE GENOMIC DNA]</scope>
    <source>
        <strain evidence="2">Cb09-40</strain>
    </source>
</reference>
<protein>
    <submittedName>
        <fullName evidence="1">Uncharacterized protein</fullName>
    </submittedName>
</protein>
<dbReference type="EMBL" id="CP134192">
    <property type="protein sequence ID" value="WPB07888.1"/>
    <property type="molecule type" value="Genomic_DNA"/>
</dbReference>
<dbReference type="Proteomes" id="UP000230605">
    <property type="component" value="Chromosome 9"/>
</dbReference>
<dbReference type="EMBL" id="LKMD01000107">
    <property type="protein sequence ID" value="PIA90309.1"/>
    <property type="molecule type" value="Genomic_DNA"/>
</dbReference>
<evidence type="ECO:0000313" key="4">
    <source>
        <dbReference type="Proteomes" id="UP001302367"/>
    </source>
</evidence>
<sequence length="354" mass="40832">MGIALANRPQRERYAVKKPMEDFVPLHQHWLQRTPTEFLQQHVNNEWETSIGQPLLRKIRYFSFTIRAFVFRGEKLFLTNRNSTSGLAEELTVPTDHFDVTVWAQSEDEPPLYLVNQQEERSIADHIRTVLSSRYQHPNILQNARFLDEFSNAEPLVRRRMEAKTWGEEETYLCNLEMSIIMSKYDGSLGNGPAFRWITAEDAASSIGGHELQFVAGLDKEHVQDMFARYRTCRENQAFQEHCTEEIRAILRARWKSNEVDRSNRFGIVARRVALEGQGVFLFTMTSTDAAVRKEATEMVYESIRYQIIGRFAIEAVQLKPEIEVWAPAVGVDGRLIAHWCDGLSNGSSFLVLT</sequence>
<dbReference type="AlphaFoldDB" id="A0A2G5HCR0"/>
<evidence type="ECO:0000313" key="2">
    <source>
        <dbReference type="EMBL" id="WPB07888.1"/>
    </source>
</evidence>
<keyword evidence="4" id="KW-1185">Reference proteome</keyword>
<evidence type="ECO:0000313" key="3">
    <source>
        <dbReference type="Proteomes" id="UP000230605"/>
    </source>
</evidence>